<feature type="transmembrane region" description="Helical" evidence="1">
    <location>
        <begin position="117"/>
        <end position="138"/>
    </location>
</feature>
<feature type="transmembrane region" description="Helical" evidence="1">
    <location>
        <begin position="12"/>
        <end position="29"/>
    </location>
</feature>
<dbReference type="EMBL" id="BLAE01000049">
    <property type="protein sequence ID" value="GES13703.1"/>
    <property type="molecule type" value="Genomic_DNA"/>
</dbReference>
<evidence type="ECO:0000313" key="3">
    <source>
        <dbReference type="Proteomes" id="UP000331127"/>
    </source>
</evidence>
<keyword evidence="1" id="KW-1133">Transmembrane helix</keyword>
<keyword evidence="3" id="KW-1185">Reference proteome</keyword>
<sequence length="232" mass="23780">MAGAERRGFRPGALALPLCVSPLALGWALGAYGTPPPGVSPAAVGVHRIMVWLVPLCVAAVVGYGTARTGTDPRVAATARLDLRWQWWTGHLPVLAGVASAALAAPWSLSVLSGEPYAALLVPELAGVVVALCAAAIVNGRFAPSPGAALGATVIVTGIVAVVPYLLPFAHGLALDATLANWARGEATRGDQLSPAVLCWLALAGSAVVAARFLPRDVSRLRWLTMEASTDD</sequence>
<proteinExistence type="predicted"/>
<keyword evidence="1" id="KW-0472">Membrane</keyword>
<reference evidence="2 3" key="1">
    <citation type="submission" date="2019-10" db="EMBL/GenBank/DDBJ databases">
        <title>Whole genome shotgun sequence of Acrocarpospora macrocephala NBRC 16266.</title>
        <authorList>
            <person name="Ichikawa N."/>
            <person name="Kimura A."/>
            <person name="Kitahashi Y."/>
            <person name="Komaki H."/>
            <person name="Oguchi A."/>
        </authorList>
    </citation>
    <scope>NUCLEOTIDE SEQUENCE [LARGE SCALE GENOMIC DNA]</scope>
    <source>
        <strain evidence="2 3">NBRC 16266</strain>
    </source>
</reference>
<name>A0A5M3X4E2_9ACTN</name>
<gene>
    <name evidence="2" type="ORF">Amac_073000</name>
</gene>
<feature type="transmembrane region" description="Helical" evidence="1">
    <location>
        <begin position="87"/>
        <end position="105"/>
    </location>
</feature>
<keyword evidence="1" id="KW-0812">Transmembrane</keyword>
<feature type="transmembrane region" description="Helical" evidence="1">
    <location>
        <begin position="193"/>
        <end position="214"/>
    </location>
</feature>
<protein>
    <submittedName>
        <fullName evidence="2">Uncharacterized protein</fullName>
    </submittedName>
</protein>
<evidence type="ECO:0000313" key="2">
    <source>
        <dbReference type="EMBL" id="GES13703.1"/>
    </source>
</evidence>
<dbReference type="Proteomes" id="UP000331127">
    <property type="component" value="Unassembled WGS sequence"/>
</dbReference>
<evidence type="ECO:0000256" key="1">
    <source>
        <dbReference type="SAM" id="Phobius"/>
    </source>
</evidence>
<organism evidence="2 3">
    <name type="scientific">Acrocarpospora macrocephala</name>
    <dbReference type="NCBI Taxonomy" id="150177"/>
    <lineage>
        <taxon>Bacteria</taxon>
        <taxon>Bacillati</taxon>
        <taxon>Actinomycetota</taxon>
        <taxon>Actinomycetes</taxon>
        <taxon>Streptosporangiales</taxon>
        <taxon>Streptosporangiaceae</taxon>
        <taxon>Acrocarpospora</taxon>
    </lineage>
</organism>
<feature type="transmembrane region" description="Helical" evidence="1">
    <location>
        <begin position="49"/>
        <end position="67"/>
    </location>
</feature>
<dbReference type="RefSeq" id="WP_155358937.1">
    <property type="nucleotide sequence ID" value="NZ_BAAAHL010000028.1"/>
</dbReference>
<feature type="transmembrane region" description="Helical" evidence="1">
    <location>
        <begin position="150"/>
        <end position="173"/>
    </location>
</feature>
<dbReference type="AlphaFoldDB" id="A0A5M3X4E2"/>
<comment type="caution">
    <text evidence="2">The sequence shown here is derived from an EMBL/GenBank/DDBJ whole genome shotgun (WGS) entry which is preliminary data.</text>
</comment>
<accession>A0A5M3X4E2</accession>